<organism evidence="2 3">
    <name type="scientific">Sphingobium xenophagum</name>
    <dbReference type="NCBI Taxonomy" id="121428"/>
    <lineage>
        <taxon>Bacteria</taxon>
        <taxon>Pseudomonadati</taxon>
        <taxon>Pseudomonadota</taxon>
        <taxon>Alphaproteobacteria</taxon>
        <taxon>Sphingomonadales</taxon>
        <taxon>Sphingomonadaceae</taxon>
        <taxon>Sphingobium</taxon>
    </lineage>
</organism>
<name>A0ABU1X5Q6_SPHXE</name>
<dbReference type="InterPro" id="IPR036291">
    <property type="entry name" value="NAD(P)-bd_dom_sf"/>
</dbReference>
<feature type="compositionally biased region" description="Basic and acidic residues" evidence="1">
    <location>
        <begin position="1"/>
        <end position="11"/>
    </location>
</feature>
<evidence type="ECO:0000313" key="3">
    <source>
        <dbReference type="Proteomes" id="UP001267638"/>
    </source>
</evidence>
<proteinExistence type="predicted"/>
<keyword evidence="3" id="KW-1185">Reference proteome</keyword>
<evidence type="ECO:0000313" key="2">
    <source>
        <dbReference type="EMBL" id="MDR7156466.1"/>
    </source>
</evidence>
<dbReference type="InterPro" id="IPR002347">
    <property type="entry name" value="SDR_fam"/>
</dbReference>
<gene>
    <name evidence="2" type="ORF">J2W40_003310</name>
</gene>
<feature type="region of interest" description="Disordered" evidence="1">
    <location>
        <begin position="1"/>
        <end position="22"/>
    </location>
</feature>
<evidence type="ECO:0000256" key="1">
    <source>
        <dbReference type="SAM" id="MobiDB-lite"/>
    </source>
</evidence>
<sequence>MTPMGRHEMARSPDAAAHGRSAAVGRVGTPMDIARVAQFLASDAASYISGSDIRVDGGSIAVERSMADRAAS</sequence>
<dbReference type="Pfam" id="PF13561">
    <property type="entry name" value="adh_short_C2"/>
    <property type="match status" value="1"/>
</dbReference>
<dbReference type="Gene3D" id="3.40.50.720">
    <property type="entry name" value="NAD(P)-binding Rossmann-like Domain"/>
    <property type="match status" value="1"/>
</dbReference>
<dbReference type="EMBL" id="JAVDWV010000016">
    <property type="protein sequence ID" value="MDR7156466.1"/>
    <property type="molecule type" value="Genomic_DNA"/>
</dbReference>
<dbReference type="SUPFAM" id="SSF51735">
    <property type="entry name" value="NAD(P)-binding Rossmann-fold domains"/>
    <property type="match status" value="1"/>
</dbReference>
<accession>A0ABU1X5Q6</accession>
<reference evidence="2 3" key="1">
    <citation type="submission" date="2023-07" db="EMBL/GenBank/DDBJ databases">
        <title>Sorghum-associated microbial communities from plants grown in Nebraska, USA.</title>
        <authorList>
            <person name="Schachtman D."/>
        </authorList>
    </citation>
    <scope>NUCLEOTIDE SEQUENCE [LARGE SCALE GENOMIC DNA]</scope>
    <source>
        <strain evidence="2 3">4256</strain>
    </source>
</reference>
<protein>
    <submittedName>
        <fullName evidence="2">NAD(P)-dependent dehydrogenase (Short-subunit alcohol dehydrogenase family)</fullName>
    </submittedName>
</protein>
<dbReference type="Proteomes" id="UP001267638">
    <property type="component" value="Unassembled WGS sequence"/>
</dbReference>
<comment type="caution">
    <text evidence="2">The sequence shown here is derived from an EMBL/GenBank/DDBJ whole genome shotgun (WGS) entry which is preliminary data.</text>
</comment>